<evidence type="ECO:0000313" key="2">
    <source>
        <dbReference type="Proteomes" id="UP001500552"/>
    </source>
</evidence>
<organism evidence="1 2">
    <name type="scientific">Pontibacter saemangeumensis</name>
    <dbReference type="NCBI Taxonomy" id="1084525"/>
    <lineage>
        <taxon>Bacteria</taxon>
        <taxon>Pseudomonadati</taxon>
        <taxon>Bacteroidota</taxon>
        <taxon>Cytophagia</taxon>
        <taxon>Cytophagales</taxon>
        <taxon>Hymenobacteraceae</taxon>
        <taxon>Pontibacter</taxon>
    </lineage>
</organism>
<comment type="caution">
    <text evidence="1">The sequence shown here is derived from an EMBL/GenBank/DDBJ whole genome shotgun (WGS) entry which is preliminary data.</text>
</comment>
<keyword evidence="2" id="KW-1185">Reference proteome</keyword>
<dbReference type="EMBL" id="BAABHC010000029">
    <property type="protein sequence ID" value="GAA4440440.1"/>
    <property type="molecule type" value="Genomic_DNA"/>
</dbReference>
<dbReference type="NCBIfam" id="NF033205">
    <property type="entry name" value="IPExxxVDY"/>
    <property type="match status" value="1"/>
</dbReference>
<protein>
    <recommendedName>
        <fullName evidence="3">IPExxxVDY family protein</fullName>
    </recommendedName>
</protein>
<sequence length="138" mass="16248">MQTLQLYIEYEYDFDVYGLTAPLKEYKLAWALNRLLGFRLKKQPDLSYELCGQERIIISNYEYITDHSVVRLLKNKAQGMKAFLLPEIKEYDYVLQITGALQQLCPQELIAKLRSLPLVQYVQQIDPLTLKLKENLIF</sequence>
<dbReference type="InterPro" id="IPR047690">
    <property type="entry name" value="IPExxxVDY_fam"/>
</dbReference>
<evidence type="ECO:0000313" key="1">
    <source>
        <dbReference type="EMBL" id="GAA4440440.1"/>
    </source>
</evidence>
<proteinExistence type="predicted"/>
<dbReference type="Proteomes" id="UP001500552">
    <property type="component" value="Unassembled WGS sequence"/>
</dbReference>
<reference evidence="2" key="1">
    <citation type="journal article" date="2019" name="Int. J. Syst. Evol. Microbiol.">
        <title>The Global Catalogue of Microorganisms (GCM) 10K type strain sequencing project: providing services to taxonomists for standard genome sequencing and annotation.</title>
        <authorList>
            <consortium name="The Broad Institute Genomics Platform"/>
            <consortium name="The Broad Institute Genome Sequencing Center for Infectious Disease"/>
            <person name="Wu L."/>
            <person name="Ma J."/>
        </authorList>
    </citation>
    <scope>NUCLEOTIDE SEQUENCE [LARGE SCALE GENOMIC DNA]</scope>
    <source>
        <strain evidence="2">JCM 17926</strain>
    </source>
</reference>
<name>A0ABP8M0G1_9BACT</name>
<evidence type="ECO:0008006" key="3">
    <source>
        <dbReference type="Google" id="ProtNLM"/>
    </source>
</evidence>
<gene>
    <name evidence="1" type="ORF">GCM10023188_37650</name>
</gene>
<accession>A0ABP8M0G1</accession>
<dbReference type="RefSeq" id="WP_345161206.1">
    <property type="nucleotide sequence ID" value="NZ_BAABHC010000029.1"/>
</dbReference>